<evidence type="ECO:0000313" key="1">
    <source>
        <dbReference type="EMBL" id="MPC56357.1"/>
    </source>
</evidence>
<comment type="caution">
    <text evidence="1">The sequence shown here is derived from an EMBL/GenBank/DDBJ whole genome shotgun (WGS) entry which is preliminary data.</text>
</comment>
<protein>
    <submittedName>
        <fullName evidence="1">Uncharacterized protein</fullName>
    </submittedName>
</protein>
<evidence type="ECO:0000313" key="2">
    <source>
        <dbReference type="Proteomes" id="UP000324222"/>
    </source>
</evidence>
<proteinExistence type="predicted"/>
<dbReference type="EMBL" id="VSRR010013871">
    <property type="protein sequence ID" value="MPC56357.1"/>
    <property type="molecule type" value="Genomic_DNA"/>
</dbReference>
<accession>A0A5B7GGE6</accession>
<sequence>MAECILMCVLCGANSGSMYPESFTLPDRSSGPGGAEAGCVLESVSVGTARLSQTDVWKVLVLCLKHPHSYYITLDCSMSTGNVLNATVLSDSLHSVLRLER</sequence>
<dbReference type="AlphaFoldDB" id="A0A5B7GGE6"/>
<organism evidence="1 2">
    <name type="scientific">Portunus trituberculatus</name>
    <name type="common">Swimming crab</name>
    <name type="synonym">Neptunus trituberculatus</name>
    <dbReference type="NCBI Taxonomy" id="210409"/>
    <lineage>
        <taxon>Eukaryota</taxon>
        <taxon>Metazoa</taxon>
        <taxon>Ecdysozoa</taxon>
        <taxon>Arthropoda</taxon>
        <taxon>Crustacea</taxon>
        <taxon>Multicrustacea</taxon>
        <taxon>Malacostraca</taxon>
        <taxon>Eumalacostraca</taxon>
        <taxon>Eucarida</taxon>
        <taxon>Decapoda</taxon>
        <taxon>Pleocyemata</taxon>
        <taxon>Brachyura</taxon>
        <taxon>Eubrachyura</taxon>
        <taxon>Portunoidea</taxon>
        <taxon>Portunidae</taxon>
        <taxon>Portuninae</taxon>
        <taxon>Portunus</taxon>
    </lineage>
</organism>
<dbReference type="Proteomes" id="UP000324222">
    <property type="component" value="Unassembled WGS sequence"/>
</dbReference>
<reference evidence="1 2" key="1">
    <citation type="submission" date="2019-05" db="EMBL/GenBank/DDBJ databases">
        <title>Another draft genome of Portunus trituberculatus and its Hox gene families provides insights of decapod evolution.</title>
        <authorList>
            <person name="Jeong J.-H."/>
            <person name="Song I."/>
            <person name="Kim S."/>
            <person name="Choi T."/>
            <person name="Kim D."/>
            <person name="Ryu S."/>
            <person name="Kim W."/>
        </authorList>
    </citation>
    <scope>NUCLEOTIDE SEQUENCE [LARGE SCALE GENOMIC DNA]</scope>
    <source>
        <tissue evidence="1">Muscle</tissue>
    </source>
</reference>
<gene>
    <name evidence="1" type="ORF">E2C01_050314</name>
</gene>
<name>A0A5B7GGE6_PORTR</name>
<keyword evidence="2" id="KW-1185">Reference proteome</keyword>